<dbReference type="FunFam" id="1.10.287.130:FF:000023">
    <property type="entry name" value="Sensor histidine kinase/response regulator, putative"/>
    <property type="match status" value="1"/>
</dbReference>
<dbReference type="Pfam" id="PF00512">
    <property type="entry name" value="HisKA"/>
    <property type="match status" value="1"/>
</dbReference>
<evidence type="ECO:0000256" key="4">
    <source>
        <dbReference type="ARBA" id="ARBA00022679"/>
    </source>
</evidence>
<dbReference type="VEuPathDB" id="FungiDB:FUN_017048"/>
<dbReference type="SUPFAM" id="SSF47384">
    <property type="entry name" value="Homodimeric domain of signal transducing histidine kinase"/>
    <property type="match status" value="1"/>
</dbReference>
<evidence type="ECO:0000313" key="9">
    <source>
        <dbReference type="EMBL" id="PKC73916.1"/>
    </source>
</evidence>
<dbReference type="Pfam" id="PF01590">
    <property type="entry name" value="GAF"/>
    <property type="match status" value="1"/>
</dbReference>
<feature type="region of interest" description="Disordered" evidence="7">
    <location>
        <begin position="716"/>
        <end position="745"/>
    </location>
</feature>
<dbReference type="CDD" id="cd00082">
    <property type="entry name" value="HisKA"/>
    <property type="match status" value="1"/>
</dbReference>
<dbReference type="PANTHER" id="PTHR43047">
    <property type="entry name" value="TWO-COMPONENT HISTIDINE PROTEIN KINASE"/>
    <property type="match status" value="1"/>
</dbReference>
<dbReference type="Proteomes" id="UP000232688">
    <property type="component" value="Unassembled WGS sequence"/>
</dbReference>
<dbReference type="InterPro" id="IPR003018">
    <property type="entry name" value="GAF"/>
</dbReference>
<dbReference type="VEuPathDB" id="FungiDB:RhiirFUN_022371"/>
<organism evidence="9 10">
    <name type="scientific">Rhizophagus irregularis</name>
    <dbReference type="NCBI Taxonomy" id="588596"/>
    <lineage>
        <taxon>Eukaryota</taxon>
        <taxon>Fungi</taxon>
        <taxon>Fungi incertae sedis</taxon>
        <taxon>Mucoromycota</taxon>
        <taxon>Glomeromycotina</taxon>
        <taxon>Glomeromycetes</taxon>
        <taxon>Glomerales</taxon>
        <taxon>Glomeraceae</taxon>
        <taxon>Rhizophagus</taxon>
    </lineage>
</organism>
<evidence type="ECO:0000256" key="7">
    <source>
        <dbReference type="SAM" id="MobiDB-lite"/>
    </source>
</evidence>
<dbReference type="InterPro" id="IPR003661">
    <property type="entry name" value="HisK_dim/P_dom"/>
</dbReference>
<feature type="compositionally biased region" description="Basic and acidic residues" evidence="7">
    <location>
        <begin position="716"/>
        <end position="728"/>
    </location>
</feature>
<feature type="domain" description="Histidine kinase" evidence="8">
    <location>
        <begin position="650"/>
        <end position="980"/>
    </location>
</feature>
<sequence>MPSSPPNSSSSSSKPNPIKSFVRKKFLDTSIFKSYKFDKEISNSIQGINNNNDINNNNNIIRRKSIAIPILLSNPSKYYKDVEWKTLIKEKFPITNNNNNNNNNINNNVSSRRNSALFRFKPSPKQVSSIDKVLSSPNSGEVDISLLATSPDSDIQFDQYNTDEWKEFLYNYAQGKFNPMATPKKPNSLRRSKTVDCRRSKIVCELNSTAEADAITSFIKGLEDDCEQSKCFVDYNIEVDGNYESIYDDDDLDDDLDDNHYLPPPMPPNEVERRRALWRFQILNTSNDVNFTRIVALSKEHFKTSISMISLLNTTHQWFKAEDGMGCSGTTREISFCGHAILQENGEPFVVLDATKDWRFCNNPLVTDAPFIRFYAGAPLRTDDGYNIGTICVIDREPRDSFSKKDRENLKEYARVVMRELELWTDTLRLRVRNKMQESIAEFSKFCLEIQLANNNSNNDENKKKSTICDPIMKQCFNMAVKLMRDTLNVDSVYLLEMPCLYSRPLSITSRNSNNFFLTGPPPDVPSSHLRSLASVGEIELSTEALKASIITSYFTYLMQTQSQGCIYQNSLPPLPTLFPDDVHSGIVVPIYDDTQNAFGFLIAMTKDPQRQFEDEERVYLSNFGVNVVSEVLKRRVIVADRAKGAFISSISHELRTPLHGILASCELMEESKLNESQAELVKTIQGCGTSLISIINSVLDFAKLESEKQDYVDDPINQKKLSEKDNNNKLMNRNNNNNKRKKEQKERIDLVKLLEEVSEACFVGQQMVTAIYNDNNKITNSINKNNDEENLLMENNNNNNNNNNTAITQARKKRVYDLLHPNQSHHQQADDVLLMIDVEPRDAGWWVMAEDGALKQLLMNIIGNSMKFTKKGYVLISLASLSYSSLSDQYKKHAGVQDTTTTTTDTSSSSSSSNKIHALITITDTGCGISPSFLSTNMFQPFSQENSLQVGTGLGLSIVKLLVEKMGGKLDVESEVGVGDFNPLDSFNENDNLIKDFEEKQRKIILEEKEIEEIQLRKRKRRKVVILTRPCGPRKLEKAIVSVLSRPNVLVVEDNAVNRTILTTFLGLSLMKLKMELLENFKKALEDDDGEYPNRKGFESHTNACNERVATAEIPNDQQQMNLRLNQTTRINWLKNKDQLMIVAPYVRKLVQGARPKYQQLESELIEWFRDS</sequence>
<proteinExistence type="predicted"/>
<evidence type="ECO:0000259" key="8">
    <source>
        <dbReference type="PROSITE" id="PS50109"/>
    </source>
</evidence>
<reference evidence="9 10" key="2">
    <citation type="submission" date="2017-10" db="EMBL/GenBank/DDBJ databases">
        <title>Genome analyses suggest a sexual origin of heterokaryosis in a supposedly ancient asexual fungus.</title>
        <authorList>
            <person name="Corradi N."/>
            <person name="Sedzielewska K."/>
            <person name="Noel J."/>
            <person name="Charron P."/>
            <person name="Farinelli L."/>
            <person name="Marton T."/>
            <person name="Kruger M."/>
            <person name="Pelin A."/>
            <person name="Brachmann A."/>
            <person name="Corradi N."/>
        </authorList>
    </citation>
    <scope>NUCLEOTIDE SEQUENCE [LARGE SCALE GENOMIC DNA]</scope>
    <source>
        <strain evidence="9 10">A1</strain>
    </source>
</reference>
<accession>A0A2N0SED2</accession>
<dbReference type="SMART" id="SM00388">
    <property type="entry name" value="HisKA"/>
    <property type="match status" value="1"/>
</dbReference>
<protein>
    <recommendedName>
        <fullName evidence="2">histidine kinase</fullName>
        <ecNumber evidence="2">2.7.13.3</ecNumber>
    </recommendedName>
</protein>
<dbReference type="EMBL" id="LLXH01000070">
    <property type="protein sequence ID" value="PKC73916.1"/>
    <property type="molecule type" value="Genomic_DNA"/>
</dbReference>
<dbReference type="VEuPathDB" id="FungiDB:RhiirFUN_022366"/>
<comment type="caution">
    <text evidence="9">The sequence shown here is derived from an EMBL/GenBank/DDBJ whole genome shotgun (WGS) entry which is preliminary data.</text>
</comment>
<dbReference type="InterPro" id="IPR004358">
    <property type="entry name" value="Sig_transdc_His_kin-like_C"/>
</dbReference>
<dbReference type="EC" id="2.7.13.3" evidence="2"/>
<dbReference type="InterPro" id="IPR029016">
    <property type="entry name" value="GAF-like_dom_sf"/>
</dbReference>
<dbReference type="PANTHER" id="PTHR43047:SF72">
    <property type="entry name" value="OSMOSENSING HISTIDINE PROTEIN KINASE SLN1"/>
    <property type="match status" value="1"/>
</dbReference>
<dbReference type="InterPro" id="IPR036890">
    <property type="entry name" value="HATPase_C_sf"/>
</dbReference>
<feature type="compositionally biased region" description="Low complexity" evidence="7">
    <location>
        <begin position="729"/>
        <end position="738"/>
    </location>
</feature>
<name>A0A2N0SED2_9GLOM</name>
<evidence type="ECO:0000256" key="6">
    <source>
        <dbReference type="SAM" id="Coils"/>
    </source>
</evidence>
<dbReference type="VEuPathDB" id="FungiDB:FUN_001192"/>
<evidence type="ECO:0000256" key="3">
    <source>
        <dbReference type="ARBA" id="ARBA00022553"/>
    </source>
</evidence>
<keyword evidence="5" id="KW-0418">Kinase</keyword>
<comment type="catalytic activity">
    <reaction evidence="1">
        <text>ATP + protein L-histidine = ADP + protein N-phospho-L-histidine.</text>
        <dbReference type="EC" id="2.7.13.3"/>
    </reaction>
</comment>
<dbReference type="InterPro" id="IPR003594">
    <property type="entry name" value="HATPase_dom"/>
</dbReference>
<dbReference type="VEuPathDB" id="FungiDB:RhiirFUN_026825"/>
<dbReference type="GO" id="GO:0000155">
    <property type="term" value="F:phosphorelay sensor kinase activity"/>
    <property type="evidence" value="ECO:0007669"/>
    <property type="project" value="InterPro"/>
</dbReference>
<dbReference type="SUPFAM" id="SSF55874">
    <property type="entry name" value="ATPase domain of HSP90 chaperone/DNA topoisomerase II/histidine kinase"/>
    <property type="match status" value="1"/>
</dbReference>
<evidence type="ECO:0000256" key="5">
    <source>
        <dbReference type="ARBA" id="ARBA00022777"/>
    </source>
</evidence>
<dbReference type="Pfam" id="PF02518">
    <property type="entry name" value="HATPase_c"/>
    <property type="match status" value="1"/>
</dbReference>
<dbReference type="GO" id="GO:0009927">
    <property type="term" value="F:histidine phosphotransfer kinase activity"/>
    <property type="evidence" value="ECO:0007669"/>
    <property type="project" value="TreeGrafter"/>
</dbReference>
<dbReference type="PRINTS" id="PR00344">
    <property type="entry name" value="BCTRLSENSOR"/>
</dbReference>
<dbReference type="Gene3D" id="1.10.287.130">
    <property type="match status" value="1"/>
</dbReference>
<evidence type="ECO:0000256" key="2">
    <source>
        <dbReference type="ARBA" id="ARBA00012438"/>
    </source>
</evidence>
<evidence type="ECO:0000313" key="10">
    <source>
        <dbReference type="Proteomes" id="UP000232688"/>
    </source>
</evidence>
<keyword evidence="3" id="KW-0597">Phosphoprotein</keyword>
<dbReference type="SMART" id="SM00065">
    <property type="entry name" value="GAF"/>
    <property type="match status" value="1"/>
</dbReference>
<dbReference type="VEuPathDB" id="FungiDB:RhiirA1_450610"/>
<gene>
    <name evidence="9" type="ORF">RhiirA1_450610</name>
</gene>
<keyword evidence="4" id="KW-0808">Transferase</keyword>
<dbReference type="InterPro" id="IPR005467">
    <property type="entry name" value="His_kinase_dom"/>
</dbReference>
<dbReference type="Gene3D" id="3.30.450.40">
    <property type="match status" value="1"/>
</dbReference>
<feature type="coiled-coil region" evidence="6">
    <location>
        <begin position="991"/>
        <end position="1018"/>
    </location>
</feature>
<keyword evidence="6" id="KW-0175">Coiled coil</keyword>
<dbReference type="SMART" id="SM00387">
    <property type="entry name" value="HATPase_c"/>
    <property type="match status" value="1"/>
</dbReference>
<dbReference type="InterPro" id="IPR036097">
    <property type="entry name" value="HisK_dim/P_sf"/>
</dbReference>
<dbReference type="SUPFAM" id="SSF55781">
    <property type="entry name" value="GAF domain-like"/>
    <property type="match status" value="1"/>
</dbReference>
<reference evidence="9 10" key="1">
    <citation type="submission" date="2017-10" db="EMBL/GenBank/DDBJ databases">
        <title>Extensive intraspecific genome diversity in a model arbuscular mycorrhizal fungus.</title>
        <authorList>
            <person name="Chen E.C.H."/>
            <person name="Morin E."/>
            <person name="Baudet D."/>
            <person name="Noel J."/>
            <person name="Ndikumana S."/>
            <person name="Charron P."/>
            <person name="St-Onge C."/>
            <person name="Giorgi J."/>
            <person name="Grigoriev I.V."/>
            <person name="Roux C."/>
            <person name="Martin F.M."/>
            <person name="Corradi N."/>
        </authorList>
    </citation>
    <scope>NUCLEOTIDE SEQUENCE [LARGE SCALE GENOMIC DNA]</scope>
    <source>
        <strain evidence="9 10">A1</strain>
    </source>
</reference>
<evidence type="ECO:0000256" key="1">
    <source>
        <dbReference type="ARBA" id="ARBA00000085"/>
    </source>
</evidence>
<dbReference type="GO" id="GO:0005886">
    <property type="term" value="C:plasma membrane"/>
    <property type="evidence" value="ECO:0007669"/>
    <property type="project" value="TreeGrafter"/>
</dbReference>
<dbReference type="Gene3D" id="3.30.565.10">
    <property type="entry name" value="Histidine kinase-like ATPase, C-terminal domain"/>
    <property type="match status" value="1"/>
</dbReference>
<dbReference type="AlphaFoldDB" id="A0A2N0SED2"/>
<dbReference type="PROSITE" id="PS50109">
    <property type="entry name" value="HIS_KIN"/>
    <property type="match status" value="1"/>
</dbReference>